<feature type="non-terminal residue" evidence="4">
    <location>
        <position position="275"/>
    </location>
</feature>
<protein>
    <submittedName>
        <fullName evidence="4">5-carboxymethyl-2-hydroxymuconate isomerase</fullName>
    </submittedName>
</protein>
<dbReference type="InterPro" id="IPR051121">
    <property type="entry name" value="FAH"/>
</dbReference>
<evidence type="ECO:0000313" key="4">
    <source>
        <dbReference type="EMBL" id="KPV50831.1"/>
    </source>
</evidence>
<dbReference type="AlphaFoldDB" id="A0A0P9DDK0"/>
<dbReference type="GO" id="GO:0016853">
    <property type="term" value="F:isomerase activity"/>
    <property type="evidence" value="ECO:0007669"/>
    <property type="project" value="UniProtKB-KW"/>
</dbReference>
<gene>
    <name evidence="4" type="ORF">SE17_24635</name>
</gene>
<proteinExistence type="inferred from homology"/>
<evidence type="ECO:0000313" key="5">
    <source>
        <dbReference type="Proteomes" id="UP000050509"/>
    </source>
</evidence>
<dbReference type="SUPFAM" id="SSF56529">
    <property type="entry name" value="FAH"/>
    <property type="match status" value="1"/>
</dbReference>
<dbReference type="GO" id="GO:0046872">
    <property type="term" value="F:metal ion binding"/>
    <property type="evidence" value="ECO:0007669"/>
    <property type="project" value="UniProtKB-KW"/>
</dbReference>
<keyword evidence="5" id="KW-1185">Reference proteome</keyword>
<evidence type="ECO:0000256" key="1">
    <source>
        <dbReference type="ARBA" id="ARBA00010211"/>
    </source>
</evidence>
<keyword evidence="2" id="KW-0479">Metal-binding</keyword>
<dbReference type="PANTHER" id="PTHR42796:SF4">
    <property type="entry name" value="FUMARYLACETOACETATE HYDROLASE DOMAIN-CONTAINING PROTEIN 2A"/>
    <property type="match status" value="1"/>
</dbReference>
<feature type="domain" description="Fumarylacetoacetase-like C-terminal" evidence="3">
    <location>
        <begin position="76"/>
        <end position="275"/>
    </location>
</feature>
<dbReference type="Proteomes" id="UP000050509">
    <property type="component" value="Unassembled WGS sequence"/>
</dbReference>
<reference evidence="4 5" key="1">
    <citation type="submission" date="2015-09" db="EMBL/GenBank/DDBJ databases">
        <title>Draft genome sequence of Kouleothrix aurantiaca JCM 19913.</title>
        <authorList>
            <person name="Hemp J."/>
        </authorList>
    </citation>
    <scope>NUCLEOTIDE SEQUENCE [LARGE SCALE GENOMIC DNA]</scope>
    <source>
        <strain evidence="4 5">COM-B</strain>
    </source>
</reference>
<evidence type="ECO:0000256" key="2">
    <source>
        <dbReference type="ARBA" id="ARBA00022723"/>
    </source>
</evidence>
<keyword evidence="4" id="KW-0413">Isomerase</keyword>
<dbReference type="FunFam" id="3.90.850.10:FF:000002">
    <property type="entry name" value="2-hydroxyhepta-2,4-diene-1,7-dioate isomerase"/>
    <property type="match status" value="1"/>
</dbReference>
<dbReference type="PANTHER" id="PTHR42796">
    <property type="entry name" value="FUMARYLACETOACETATE HYDROLASE DOMAIN-CONTAINING PROTEIN 2A-RELATED"/>
    <property type="match status" value="1"/>
</dbReference>
<sequence length="275" mass="29612">MRLITYRDYAGVHVGALRDDSTIVALDELAPSMLALIEGGEALLEQARAIVASDADGQPLDGVILLAPIPRPRQDIICLGMNYVEHAYESMRAKGLEPSLPPHPVFFTKAATTVCANGDTIPLDPNVTKELDYEVELAFVIGKGGKNIAKGDAMGHIFGYTILNDISARDLQNRHQQFYKGKSLDRSCPMGPWIVTADEIADPAALGLRLRLNGETRQDSTVGDLIFDIPTTLEVLSRGQTLEPGAIITTGTPSGVGMGLKPPRYMQAGDVMEAE</sequence>
<dbReference type="GO" id="GO:0019752">
    <property type="term" value="P:carboxylic acid metabolic process"/>
    <property type="evidence" value="ECO:0007669"/>
    <property type="project" value="UniProtKB-ARBA"/>
</dbReference>
<dbReference type="Pfam" id="PF01557">
    <property type="entry name" value="FAA_hydrolase"/>
    <property type="match status" value="1"/>
</dbReference>
<dbReference type="InterPro" id="IPR011234">
    <property type="entry name" value="Fumarylacetoacetase-like_C"/>
</dbReference>
<evidence type="ECO:0000259" key="3">
    <source>
        <dbReference type="Pfam" id="PF01557"/>
    </source>
</evidence>
<organism evidence="4 5">
    <name type="scientific">Kouleothrix aurantiaca</name>
    <dbReference type="NCBI Taxonomy" id="186479"/>
    <lineage>
        <taxon>Bacteria</taxon>
        <taxon>Bacillati</taxon>
        <taxon>Chloroflexota</taxon>
        <taxon>Chloroflexia</taxon>
        <taxon>Chloroflexales</taxon>
        <taxon>Roseiflexineae</taxon>
        <taxon>Roseiflexaceae</taxon>
        <taxon>Kouleothrix</taxon>
    </lineage>
</organism>
<comment type="caution">
    <text evidence="4">The sequence shown here is derived from an EMBL/GenBank/DDBJ whole genome shotgun (WGS) entry which is preliminary data.</text>
</comment>
<comment type="similarity">
    <text evidence="1">Belongs to the FAH family.</text>
</comment>
<dbReference type="InterPro" id="IPR036663">
    <property type="entry name" value="Fumarylacetoacetase_C_sf"/>
</dbReference>
<dbReference type="EMBL" id="LJCR01001193">
    <property type="protein sequence ID" value="KPV50831.1"/>
    <property type="molecule type" value="Genomic_DNA"/>
</dbReference>
<name>A0A0P9DDK0_9CHLR</name>
<accession>A0A0P9DDK0</accession>
<dbReference type="Gene3D" id="3.90.850.10">
    <property type="entry name" value="Fumarylacetoacetase-like, C-terminal domain"/>
    <property type="match status" value="1"/>
</dbReference>